<accession>A0A7Y0S0F6</accession>
<dbReference type="Proteomes" id="UP000555836">
    <property type="component" value="Unassembled WGS sequence"/>
</dbReference>
<sequence>GDKPEQYMWVLQLLHSQEDGNNYYNLFKPRYNSDWKVQ</sequence>
<protein>
    <submittedName>
        <fullName evidence="1">Lauroyl-Kdo(2)-lipid IV(A) myristoyltransferase</fullName>
    </submittedName>
</protein>
<comment type="caution">
    <text evidence="1">The sequence shown here is derived from an EMBL/GenBank/DDBJ whole genome shotgun (WGS) entry which is preliminary data.</text>
</comment>
<feature type="non-terminal residue" evidence="1">
    <location>
        <position position="1"/>
    </location>
</feature>
<keyword evidence="1" id="KW-0808">Transferase</keyword>
<evidence type="ECO:0000313" key="2">
    <source>
        <dbReference type="Proteomes" id="UP000555836"/>
    </source>
</evidence>
<dbReference type="EMBL" id="JABCLD010000078">
    <property type="protein sequence ID" value="NMU24066.1"/>
    <property type="molecule type" value="Genomic_DNA"/>
</dbReference>
<name>A0A7Y0S0F6_VIBPH</name>
<proteinExistence type="predicted"/>
<reference evidence="1 2" key="1">
    <citation type="submission" date="2020-04" db="EMBL/GenBank/DDBJ databases">
        <title>Whole-genome sequencing of Vibrio spp. from China reveals different genetic environments of blaCTX-M-14 among diverse lineages.</title>
        <authorList>
            <person name="Zheng Z."/>
            <person name="Ye L."/>
            <person name="Chen S."/>
        </authorList>
    </citation>
    <scope>NUCLEOTIDE SEQUENCE [LARGE SCALE GENOMIC DNA]</scope>
    <source>
        <strain evidence="1 2">Vb0574</strain>
    </source>
</reference>
<gene>
    <name evidence="1" type="ORF">HKB21_00330</name>
</gene>
<organism evidence="1 2">
    <name type="scientific">Vibrio parahaemolyticus</name>
    <dbReference type="NCBI Taxonomy" id="670"/>
    <lineage>
        <taxon>Bacteria</taxon>
        <taxon>Pseudomonadati</taxon>
        <taxon>Pseudomonadota</taxon>
        <taxon>Gammaproteobacteria</taxon>
        <taxon>Vibrionales</taxon>
        <taxon>Vibrionaceae</taxon>
        <taxon>Vibrio</taxon>
    </lineage>
</organism>
<dbReference type="GO" id="GO:0016740">
    <property type="term" value="F:transferase activity"/>
    <property type="evidence" value="ECO:0007669"/>
    <property type="project" value="UniProtKB-KW"/>
</dbReference>
<dbReference type="AlphaFoldDB" id="A0A7Y0S0F6"/>
<evidence type="ECO:0000313" key="1">
    <source>
        <dbReference type="EMBL" id="NMU24066.1"/>
    </source>
</evidence>